<proteinExistence type="predicted"/>
<evidence type="ECO:0000313" key="5">
    <source>
        <dbReference type="Proteomes" id="UP000007486"/>
    </source>
</evidence>
<dbReference type="eggNOG" id="COG0457">
    <property type="taxonomic scope" value="Bacteria"/>
</dbReference>
<keyword evidence="3" id="KW-1133">Transmembrane helix</keyword>
<reference evidence="4 5" key="1">
    <citation type="journal article" date="2011" name="Stand. Genomic Sci.">
        <title>Complete genome sequence of Bacteroides salanitronis type strain (BL78).</title>
        <authorList>
            <person name="Gronow S."/>
            <person name="Held B."/>
            <person name="Lucas S."/>
            <person name="Lapidus A."/>
            <person name="Del Rio T.G."/>
            <person name="Nolan M."/>
            <person name="Tice H."/>
            <person name="Deshpande S."/>
            <person name="Cheng J.F."/>
            <person name="Pitluck S."/>
            <person name="Liolios K."/>
            <person name="Pagani I."/>
            <person name="Ivanova N."/>
            <person name="Mavromatis K."/>
            <person name="Pati A."/>
            <person name="Tapia R."/>
            <person name="Han C."/>
            <person name="Goodwin L."/>
            <person name="Chen A."/>
            <person name="Palaniappan K."/>
            <person name="Land M."/>
            <person name="Hauser L."/>
            <person name="Chang Y.J."/>
            <person name="Jeffries C.D."/>
            <person name="Brambilla E.M."/>
            <person name="Rohde M."/>
            <person name="Goker M."/>
            <person name="Detter J.C."/>
            <person name="Woyke T."/>
            <person name="Bristow J."/>
            <person name="Markowitz V."/>
            <person name="Hugenholtz P."/>
            <person name="Kyrpides N.C."/>
            <person name="Klenk H.P."/>
            <person name="Eisen J.A."/>
        </authorList>
    </citation>
    <scope>NUCLEOTIDE SEQUENCE [LARGE SCALE GENOMIC DNA]</scope>
    <source>
        <strain evidence="4 5">DSM 18170</strain>
    </source>
</reference>
<name>F0R8W0_PHOSB</name>
<evidence type="ECO:0000256" key="2">
    <source>
        <dbReference type="SAM" id="Coils"/>
    </source>
</evidence>
<evidence type="ECO:0000313" key="4">
    <source>
        <dbReference type="EMBL" id="ADY37059.1"/>
    </source>
</evidence>
<dbReference type="KEGG" id="bsa:Bacsa_2521"/>
<dbReference type="PROSITE" id="PS50005">
    <property type="entry name" value="TPR"/>
    <property type="match status" value="1"/>
</dbReference>
<gene>
    <name evidence="4" type="ordered locus">Bacsa_2521</name>
</gene>
<dbReference type="SMART" id="SM00028">
    <property type="entry name" value="TPR"/>
    <property type="match status" value="3"/>
</dbReference>
<dbReference type="EMBL" id="CP002530">
    <property type="protein sequence ID" value="ADY37059.1"/>
    <property type="molecule type" value="Genomic_DNA"/>
</dbReference>
<keyword evidence="3" id="KW-0812">Transmembrane</keyword>
<keyword evidence="1" id="KW-0802">TPR repeat</keyword>
<dbReference type="RefSeq" id="WP_013618481.1">
    <property type="nucleotide sequence ID" value="NC_015164.1"/>
</dbReference>
<organism evidence="4 5">
    <name type="scientific">Phocaeicola salanitronis (strain DSM 18170 / JCM 13657 / CCUG 60908 / BL78)</name>
    <name type="common">Bacteroides salanitronis</name>
    <dbReference type="NCBI Taxonomy" id="667015"/>
    <lineage>
        <taxon>Bacteria</taxon>
        <taxon>Pseudomonadati</taxon>
        <taxon>Bacteroidota</taxon>
        <taxon>Bacteroidia</taxon>
        <taxon>Bacteroidales</taxon>
        <taxon>Bacteroidaceae</taxon>
        <taxon>Phocaeicola</taxon>
    </lineage>
</organism>
<dbReference type="OrthoDB" id="1046362at2"/>
<feature type="repeat" description="TPR" evidence="1">
    <location>
        <begin position="258"/>
        <end position="291"/>
    </location>
</feature>
<feature type="transmembrane region" description="Helical" evidence="3">
    <location>
        <begin position="359"/>
        <end position="378"/>
    </location>
</feature>
<keyword evidence="5" id="KW-1185">Reference proteome</keyword>
<dbReference type="AlphaFoldDB" id="F0R8W0"/>
<dbReference type="Gene3D" id="1.25.40.10">
    <property type="entry name" value="Tetratricopeptide repeat domain"/>
    <property type="match status" value="2"/>
</dbReference>
<dbReference type="InterPro" id="IPR019734">
    <property type="entry name" value="TPR_rpt"/>
</dbReference>
<dbReference type="HOGENOM" id="CLU_030491_0_0_10"/>
<dbReference type="InterPro" id="IPR011990">
    <property type="entry name" value="TPR-like_helical_dom_sf"/>
</dbReference>
<dbReference type="SUPFAM" id="SSF48452">
    <property type="entry name" value="TPR-like"/>
    <property type="match status" value="1"/>
</dbReference>
<accession>F0R8W0</accession>
<dbReference type="InterPro" id="IPR016032">
    <property type="entry name" value="Sig_transdc_resp-reg_C-effctor"/>
</dbReference>
<keyword evidence="2" id="KW-0175">Coiled coil</keyword>
<dbReference type="STRING" id="667015.Bacsa_2521"/>
<dbReference type="PROSITE" id="PS51257">
    <property type="entry name" value="PROKAR_LIPOPROTEIN"/>
    <property type="match status" value="1"/>
</dbReference>
<dbReference type="GO" id="GO:0003677">
    <property type="term" value="F:DNA binding"/>
    <property type="evidence" value="ECO:0007669"/>
    <property type="project" value="InterPro"/>
</dbReference>
<feature type="coiled-coil region" evidence="2">
    <location>
        <begin position="385"/>
        <end position="491"/>
    </location>
</feature>
<sequence length="600" mass="69326">MKPNAVTCLLLIFCVMNLFFGCSQRKAAPLPELEQAEAVMFDYPDSALRILESMPMPADKEQHALWCLLVTQAKYKQYLPITSDSLIRIAYDYYKLTDNARRKAMAALYMGNVNYELQKIETSMAYYLEAKDEMVHTDDYTLGYLVMSSLGDLYLYRDLTDYALEVIQKSYDYAVKTPYLKYKAYALRDMARVYAVKDRLDSAIVYYNKAIGETQKANLSDLEQAFKNELASIYILLGDSRKALDLKKEVIESPYRTAQIYYGMGVAYINVHEYDSAYYCLNRALGASNIYTRGAVYQSLLSLSKRCPQYRDYALQYSDSLRFYEDSIRSIDKSKEIVVYQEQIKQEKLKLEKANATRWLLVSVLAGVVLLALLVYVYQRRKIVLHRKEEELNRLGLRLHEHESLMDRNNAYIAELEAQIAEGREASDQLGEQEETLASLRKENDSLRRDADRLRKEMEKLRLPSEESGGTERIAAELRQTRQENEELRIRMLERYPELSSLHAHPVYLQAEGMSRLRQICDTVYGGFCRRLSQSVPSLSEYEVELCCLIKLRFTVGEIAALLGISPSSVSTSKHRVKKKIYSCFGITDKKSLDLWVWEA</sequence>
<keyword evidence="3" id="KW-0472">Membrane</keyword>
<evidence type="ECO:0000256" key="3">
    <source>
        <dbReference type="SAM" id="Phobius"/>
    </source>
</evidence>
<evidence type="ECO:0000256" key="1">
    <source>
        <dbReference type="PROSITE-ProRule" id="PRU00339"/>
    </source>
</evidence>
<dbReference type="Proteomes" id="UP000007486">
    <property type="component" value="Chromosome"/>
</dbReference>
<dbReference type="GO" id="GO:0006355">
    <property type="term" value="P:regulation of DNA-templated transcription"/>
    <property type="evidence" value="ECO:0007669"/>
    <property type="project" value="InterPro"/>
</dbReference>
<dbReference type="SUPFAM" id="SSF46894">
    <property type="entry name" value="C-terminal effector domain of the bipartite response regulators"/>
    <property type="match status" value="1"/>
</dbReference>
<protein>
    <submittedName>
        <fullName evidence="4">Sigma-70 region 4 type 2</fullName>
    </submittedName>
</protein>